<gene>
    <name evidence="2" type="ORF">BDV28DRAFT_145565</name>
</gene>
<dbReference type="OrthoDB" id="4386699at2759"/>
<evidence type="ECO:0000256" key="1">
    <source>
        <dbReference type="SAM" id="SignalP"/>
    </source>
</evidence>
<protein>
    <submittedName>
        <fullName evidence="2">Uncharacterized protein</fullName>
    </submittedName>
</protein>
<accession>A0A5N6ZGL6</accession>
<reference evidence="3" key="1">
    <citation type="submission" date="2019-04" db="EMBL/GenBank/DDBJ databases">
        <title>Friends and foes A comparative genomics studyof 23 Aspergillus species from section Flavi.</title>
        <authorList>
            <consortium name="DOE Joint Genome Institute"/>
            <person name="Kjaerbolling I."/>
            <person name="Vesth T."/>
            <person name="Frisvad J.C."/>
            <person name="Nybo J.L."/>
            <person name="Theobald S."/>
            <person name="Kildgaard S."/>
            <person name="Isbrandt T."/>
            <person name="Kuo A."/>
            <person name="Sato A."/>
            <person name="Lyhne E.K."/>
            <person name="Kogle M.E."/>
            <person name="Wiebenga A."/>
            <person name="Kun R.S."/>
            <person name="Lubbers R.J."/>
            <person name="Makela M.R."/>
            <person name="Barry K."/>
            <person name="Chovatia M."/>
            <person name="Clum A."/>
            <person name="Daum C."/>
            <person name="Haridas S."/>
            <person name="He G."/>
            <person name="LaButti K."/>
            <person name="Lipzen A."/>
            <person name="Mondo S."/>
            <person name="Riley R."/>
            <person name="Salamov A."/>
            <person name="Simmons B.A."/>
            <person name="Magnuson J.K."/>
            <person name="Henrissat B."/>
            <person name="Mortensen U.H."/>
            <person name="Larsen T.O."/>
            <person name="Devries R.P."/>
            <person name="Grigoriev I.V."/>
            <person name="Machida M."/>
            <person name="Baker S.E."/>
            <person name="Andersen M.R."/>
        </authorList>
    </citation>
    <scope>NUCLEOTIDE SEQUENCE [LARGE SCALE GENOMIC DNA]</scope>
    <source>
        <strain evidence="3">CBS 553.77</strain>
    </source>
</reference>
<feature type="chain" id="PRO_5024933813" evidence="1">
    <location>
        <begin position="19"/>
        <end position="68"/>
    </location>
</feature>
<keyword evidence="1" id="KW-0732">Signal</keyword>
<dbReference type="Proteomes" id="UP000327118">
    <property type="component" value="Unassembled WGS sequence"/>
</dbReference>
<keyword evidence="3" id="KW-1185">Reference proteome</keyword>
<proteinExistence type="predicted"/>
<evidence type="ECO:0000313" key="2">
    <source>
        <dbReference type="EMBL" id="KAE8356066.1"/>
    </source>
</evidence>
<feature type="signal peptide" evidence="1">
    <location>
        <begin position="1"/>
        <end position="18"/>
    </location>
</feature>
<dbReference type="AlphaFoldDB" id="A0A5N6ZGL6"/>
<evidence type="ECO:0000313" key="3">
    <source>
        <dbReference type="Proteomes" id="UP000327118"/>
    </source>
</evidence>
<dbReference type="EMBL" id="ML739043">
    <property type="protein sequence ID" value="KAE8356066.1"/>
    <property type="molecule type" value="Genomic_DNA"/>
</dbReference>
<name>A0A5N6ZGL6_9EURO</name>
<organism evidence="2 3">
    <name type="scientific">Aspergillus coremiiformis</name>
    <dbReference type="NCBI Taxonomy" id="138285"/>
    <lineage>
        <taxon>Eukaryota</taxon>
        <taxon>Fungi</taxon>
        <taxon>Dikarya</taxon>
        <taxon>Ascomycota</taxon>
        <taxon>Pezizomycotina</taxon>
        <taxon>Eurotiomycetes</taxon>
        <taxon>Eurotiomycetidae</taxon>
        <taxon>Eurotiales</taxon>
        <taxon>Aspergillaceae</taxon>
        <taxon>Aspergillus</taxon>
        <taxon>Aspergillus subgen. Circumdati</taxon>
    </lineage>
</organism>
<sequence length="68" mass="7274">MQLLALLLATCTPALVLANRGPGEICGPYPGAFCEEGLKCITCRHGIPGGPGVCAFHDPCRRDDEVWY</sequence>